<protein>
    <recommendedName>
        <fullName evidence="4">Lecithin:cholesterol acyltransferase</fullName>
    </recommendedName>
</protein>
<dbReference type="Gene3D" id="3.40.50.1820">
    <property type="entry name" value="alpha/beta hydrolase"/>
    <property type="match status" value="2"/>
</dbReference>
<dbReference type="EMBL" id="AMQN01008652">
    <property type="status" value="NOT_ANNOTATED_CDS"/>
    <property type="molecule type" value="Genomic_DNA"/>
</dbReference>
<dbReference type="EnsemblMetazoa" id="CapteT24117">
    <property type="protein sequence ID" value="CapteP24117"/>
    <property type="gene ID" value="CapteG24117"/>
</dbReference>
<dbReference type="OMA" id="MYSLEAP"/>
<proteinExistence type="predicted"/>
<dbReference type="InterPro" id="IPR029058">
    <property type="entry name" value="AB_hydrolase_fold"/>
</dbReference>
<dbReference type="OrthoDB" id="190846at2759"/>
<dbReference type="SUPFAM" id="SSF53474">
    <property type="entry name" value="alpha/beta-Hydrolases"/>
    <property type="match status" value="1"/>
</dbReference>
<sequence length="379" mass="43159">SPVVFLPGHGGNQLMWKIHLNPDSPDADCLSWNTEDWRRSWLNLWQVLRPGNIDCWSRLLLLEFNENTTRYSNHPGVRVKVPGWGKTHTIERIDPSFAAWIFGDIGAYAFNSWGYSSGLNLFGAPYDFRYGPTSQPNNFNSRLKKLIENAHDQSSGEPVTLLAHSMGGIMAHYFLQSQSQEWKDRYVRSLVTLSTPWRGSVAMVHAVLSGYAWGYDRESLLEPIRRTQRNAQSGFALFPSPGSWGKDEVLVQTAQRNYTAYEYEAMMNDIGFAQGFQMWNDSIYDMSHPGVKVNCYYGDKLPTPQTLVYGEGKFPDSQPEHVSADGDNTVLTRSLRGCEDWKNTALGSKYPVTVEAFDYVTHNQMIKDEKVLKYLEKII</sequence>
<dbReference type="GO" id="GO:0008374">
    <property type="term" value="F:O-acyltransferase activity"/>
    <property type="evidence" value="ECO:0007669"/>
    <property type="project" value="InterPro"/>
</dbReference>
<dbReference type="EMBL" id="AMQN01008651">
    <property type="status" value="NOT_ANNOTATED_CDS"/>
    <property type="molecule type" value="Genomic_DNA"/>
</dbReference>
<evidence type="ECO:0008006" key="4">
    <source>
        <dbReference type="Google" id="ProtNLM"/>
    </source>
</evidence>
<evidence type="ECO:0000313" key="2">
    <source>
        <dbReference type="EnsemblMetazoa" id="CapteP24117"/>
    </source>
</evidence>
<accession>R7UGJ8</accession>
<reference evidence="3" key="1">
    <citation type="submission" date="2012-12" db="EMBL/GenBank/DDBJ databases">
        <authorList>
            <person name="Hellsten U."/>
            <person name="Grimwood J."/>
            <person name="Chapman J.A."/>
            <person name="Shapiro H."/>
            <person name="Aerts A."/>
            <person name="Otillar R.P."/>
            <person name="Terry A.Y."/>
            <person name="Boore J.L."/>
            <person name="Simakov O."/>
            <person name="Marletaz F."/>
            <person name="Cho S.-J."/>
            <person name="Edsinger-Gonzales E."/>
            <person name="Havlak P."/>
            <person name="Kuo D.-H."/>
            <person name="Larsson T."/>
            <person name="Lv J."/>
            <person name="Arendt D."/>
            <person name="Savage R."/>
            <person name="Osoegawa K."/>
            <person name="de Jong P."/>
            <person name="Lindberg D.R."/>
            <person name="Seaver E.C."/>
            <person name="Weisblat D.A."/>
            <person name="Putnam N.H."/>
            <person name="Grigoriev I.V."/>
            <person name="Rokhsar D.S."/>
        </authorList>
    </citation>
    <scope>NUCLEOTIDE SEQUENCE</scope>
    <source>
        <strain evidence="3">I ESC-2004</strain>
    </source>
</reference>
<dbReference type="Pfam" id="PF02450">
    <property type="entry name" value="LCAT"/>
    <property type="match status" value="2"/>
</dbReference>
<dbReference type="Proteomes" id="UP000014760">
    <property type="component" value="Unassembled WGS sequence"/>
</dbReference>
<dbReference type="InterPro" id="IPR003386">
    <property type="entry name" value="LACT/PDAT_acylTrfase"/>
</dbReference>
<name>R7UGJ8_CAPTE</name>
<dbReference type="HOGENOM" id="CLU_037070_2_1_1"/>
<reference evidence="1 3" key="2">
    <citation type="journal article" date="2013" name="Nature">
        <title>Insights into bilaterian evolution from three spiralian genomes.</title>
        <authorList>
            <person name="Simakov O."/>
            <person name="Marletaz F."/>
            <person name="Cho S.J."/>
            <person name="Edsinger-Gonzales E."/>
            <person name="Havlak P."/>
            <person name="Hellsten U."/>
            <person name="Kuo D.H."/>
            <person name="Larsson T."/>
            <person name="Lv J."/>
            <person name="Arendt D."/>
            <person name="Savage R."/>
            <person name="Osoegawa K."/>
            <person name="de Jong P."/>
            <person name="Grimwood J."/>
            <person name="Chapman J.A."/>
            <person name="Shapiro H."/>
            <person name="Aerts A."/>
            <person name="Otillar R.P."/>
            <person name="Terry A.Y."/>
            <person name="Boore J.L."/>
            <person name="Grigoriev I.V."/>
            <person name="Lindberg D.R."/>
            <person name="Seaver E.C."/>
            <person name="Weisblat D.A."/>
            <person name="Putnam N.H."/>
            <person name="Rokhsar D.S."/>
        </authorList>
    </citation>
    <scope>NUCLEOTIDE SEQUENCE</scope>
    <source>
        <strain evidence="1 3">I ESC-2004</strain>
    </source>
</reference>
<feature type="non-terminal residue" evidence="1">
    <location>
        <position position="379"/>
    </location>
</feature>
<organism evidence="1">
    <name type="scientific">Capitella teleta</name>
    <name type="common">Polychaete worm</name>
    <dbReference type="NCBI Taxonomy" id="283909"/>
    <lineage>
        <taxon>Eukaryota</taxon>
        <taxon>Metazoa</taxon>
        <taxon>Spiralia</taxon>
        <taxon>Lophotrochozoa</taxon>
        <taxon>Annelida</taxon>
        <taxon>Polychaeta</taxon>
        <taxon>Sedentaria</taxon>
        <taxon>Scolecida</taxon>
        <taxon>Capitellidae</taxon>
        <taxon>Capitella</taxon>
    </lineage>
</organism>
<feature type="non-terminal residue" evidence="1">
    <location>
        <position position="1"/>
    </location>
</feature>
<dbReference type="EMBL" id="KB303655">
    <property type="protein sequence ID" value="ELU02908.1"/>
    <property type="molecule type" value="Genomic_DNA"/>
</dbReference>
<evidence type="ECO:0000313" key="3">
    <source>
        <dbReference type="Proteomes" id="UP000014760"/>
    </source>
</evidence>
<gene>
    <name evidence="1" type="ORF">CAPTEDRAFT_24117</name>
</gene>
<dbReference type="STRING" id="283909.R7UGJ8"/>
<dbReference type="PANTHER" id="PTHR11440">
    <property type="entry name" value="LECITHIN-CHOLESTEROL ACYLTRANSFERASE-RELATED"/>
    <property type="match status" value="1"/>
</dbReference>
<dbReference type="GO" id="GO:0006629">
    <property type="term" value="P:lipid metabolic process"/>
    <property type="evidence" value="ECO:0007669"/>
    <property type="project" value="InterPro"/>
</dbReference>
<dbReference type="AlphaFoldDB" id="R7UGJ8"/>
<evidence type="ECO:0000313" key="1">
    <source>
        <dbReference type="EMBL" id="ELU02908.1"/>
    </source>
</evidence>
<reference evidence="2" key="3">
    <citation type="submission" date="2015-06" db="UniProtKB">
        <authorList>
            <consortium name="EnsemblMetazoa"/>
        </authorList>
    </citation>
    <scope>IDENTIFICATION</scope>
</reference>
<keyword evidence="3" id="KW-1185">Reference proteome</keyword>